<evidence type="ECO:0000313" key="2">
    <source>
        <dbReference type="Proteomes" id="UP001141950"/>
    </source>
</evidence>
<dbReference type="RefSeq" id="WP_257443623.1">
    <property type="nucleotide sequence ID" value="NZ_JANIPJ010000003.1"/>
</dbReference>
<dbReference type="EMBL" id="JANIPJ010000003">
    <property type="protein sequence ID" value="MCR2803388.1"/>
    <property type="molecule type" value="Genomic_DNA"/>
</dbReference>
<gene>
    <name evidence="1" type="ORF">NQZ67_05770</name>
</gene>
<accession>A0A9X2MPC7</accession>
<protein>
    <submittedName>
        <fullName evidence="1">Uncharacterized protein</fullName>
    </submittedName>
</protein>
<sequence length="928" mass="104719">MKRIAVYFFIMLLVLQGIPYQKADAEEPTAGIDSAQESIDLANQYMKDHMNYEGDYYGIKSATGRSIIDELAVKGNAAFNNLPIFVYGSPMEGAQAATKYGNDTRVEDDGQLRALGFSYTDEPYANPLFHIDDITYVRRWIKDPWELPSPVKRDIRKELLPDNPKDKHTYQWLSYEPDKFASAYSVMNQWINSNKWLPNRVEKMTGDRKFFNRSIEGVPEVLADNPEDYIYMIQPPTYHSWGVGIAFYYYGGNGPDNMEKPNYYLYYQYFRYKPFAMLENDLSAHFELLPSNANAGDPVEVAINLKSTFGKEVTTDYAWDIRTASGDPISATYSGHATKKSGDITFKEKGERLLRARFVMPESNVSIQFAMNKDKDSPQERNYDNNSLSSSPTAVKVVVPTPPFRSNEELGYNILSKKLRFDLNGGSPLSASLSLPANSSWNGNATGSLNVSNGQPDLFRQFAVSNNPPVDEASAHISREPVVSTQILRTDFGDNPVGGGWLNWTTPGTPKYRTGDILASGTVSRPFLTERIDCDWVTNSEGEQEQDCDTTYLPGSSTGVFPDHTDRLTVGAYIYNGRQSLPAISYLNKIDGNTTSSLQKILYWKNEPYRYDVVRWMAHEDENGGLYGWTPVPGQYDRSFTHQANGELKWTVGKSQEAAYKQSREAAKKKQNVQSAYDIAVFATDKELQKYDYPIKSGYYFNPAGQYTFTIETEMYKPSQANTKDHADLVDQIIDSFSYESDLIYINNNKEAVNVEGQKLSMNRNVPVAKKGVLTRDNPNGVNGWKLLDVDENYTKRTEALPHTQERDGTMHAYWRAVLEGYNESSTIGSYNNYEYREFVKNGQKTMYKVTEKTTVTITIAPEADKKLYTHAHMPDGTYKMEAKIGGIALTGLPHAYKTLPTLQGIDLGNSNRLTITVRGSMYDDLNG</sequence>
<dbReference type="Proteomes" id="UP001141950">
    <property type="component" value="Unassembled WGS sequence"/>
</dbReference>
<proteinExistence type="predicted"/>
<keyword evidence="2" id="KW-1185">Reference proteome</keyword>
<name>A0A9X2MPC7_9BACL</name>
<dbReference type="AlphaFoldDB" id="A0A9X2MPC7"/>
<evidence type="ECO:0000313" key="1">
    <source>
        <dbReference type="EMBL" id="MCR2803388.1"/>
    </source>
</evidence>
<comment type="caution">
    <text evidence="1">The sequence shown here is derived from an EMBL/GenBank/DDBJ whole genome shotgun (WGS) entry which is preliminary data.</text>
</comment>
<reference evidence="1" key="1">
    <citation type="submission" date="2022-08" db="EMBL/GenBank/DDBJ databases">
        <title>The genomic sequence of strain Paenibacillus sp. SCIV0701.</title>
        <authorList>
            <person name="Zhao H."/>
        </authorList>
    </citation>
    <scope>NUCLEOTIDE SEQUENCE</scope>
    <source>
        <strain evidence="1">SCIV0701</strain>
    </source>
</reference>
<organism evidence="1 2">
    <name type="scientific">Paenibacillus soyae</name>
    <dbReference type="NCBI Taxonomy" id="2969249"/>
    <lineage>
        <taxon>Bacteria</taxon>
        <taxon>Bacillati</taxon>
        <taxon>Bacillota</taxon>
        <taxon>Bacilli</taxon>
        <taxon>Bacillales</taxon>
        <taxon>Paenibacillaceae</taxon>
        <taxon>Paenibacillus</taxon>
    </lineage>
</organism>